<feature type="domain" description="Zn(2)-C6 fungal-type" evidence="10">
    <location>
        <begin position="68"/>
        <end position="98"/>
    </location>
</feature>
<keyword evidence="7" id="KW-0539">Nucleus</keyword>
<keyword evidence="12" id="KW-1185">Reference proteome</keyword>
<feature type="region of interest" description="Disordered" evidence="9">
    <location>
        <begin position="209"/>
        <end position="262"/>
    </location>
</feature>
<dbReference type="RefSeq" id="XP_030992999.1">
    <property type="nucleotide sequence ID" value="XM_031133795.1"/>
</dbReference>
<evidence type="ECO:0000256" key="5">
    <source>
        <dbReference type="ARBA" id="ARBA00023125"/>
    </source>
</evidence>
<dbReference type="InterPro" id="IPR036864">
    <property type="entry name" value="Zn2-C6_fun-type_DNA-bd_sf"/>
</dbReference>
<evidence type="ECO:0000256" key="4">
    <source>
        <dbReference type="ARBA" id="ARBA00023015"/>
    </source>
</evidence>
<evidence type="ECO:0000256" key="2">
    <source>
        <dbReference type="ARBA" id="ARBA00022723"/>
    </source>
</evidence>
<reference evidence="11 12" key="1">
    <citation type="submission" date="2019-06" db="EMBL/GenBank/DDBJ databases">
        <title>Draft genome sequence of the filamentous fungus Phialemoniopsis curvata isolated from diesel fuel.</title>
        <authorList>
            <person name="Varaljay V.A."/>
            <person name="Lyon W.J."/>
            <person name="Crouch A.L."/>
            <person name="Drake C.E."/>
            <person name="Hollomon J.M."/>
            <person name="Nadeau L.J."/>
            <person name="Nunn H.S."/>
            <person name="Stevenson B.S."/>
            <person name="Bojanowski C.L."/>
            <person name="Crookes-Goodson W.J."/>
        </authorList>
    </citation>
    <scope>NUCLEOTIDE SEQUENCE [LARGE SCALE GENOMIC DNA]</scope>
    <source>
        <strain evidence="11 12">D216</strain>
    </source>
</reference>
<keyword evidence="2" id="KW-0479">Metal-binding</keyword>
<feature type="compositionally biased region" description="Gly residues" evidence="9">
    <location>
        <begin position="787"/>
        <end position="814"/>
    </location>
</feature>
<evidence type="ECO:0000256" key="3">
    <source>
        <dbReference type="ARBA" id="ARBA00022833"/>
    </source>
</evidence>
<feature type="compositionally biased region" description="Pro residues" evidence="9">
    <location>
        <begin position="818"/>
        <end position="828"/>
    </location>
</feature>
<proteinExistence type="predicted"/>
<organism evidence="11 12">
    <name type="scientific">Thyridium curvatum</name>
    <dbReference type="NCBI Taxonomy" id="1093900"/>
    <lineage>
        <taxon>Eukaryota</taxon>
        <taxon>Fungi</taxon>
        <taxon>Dikarya</taxon>
        <taxon>Ascomycota</taxon>
        <taxon>Pezizomycotina</taxon>
        <taxon>Sordariomycetes</taxon>
        <taxon>Sordariomycetidae</taxon>
        <taxon>Thyridiales</taxon>
        <taxon>Thyridiaceae</taxon>
        <taxon>Thyridium</taxon>
    </lineage>
</organism>
<dbReference type="GO" id="GO:0005634">
    <property type="term" value="C:nucleus"/>
    <property type="evidence" value="ECO:0007669"/>
    <property type="project" value="UniProtKB-SubCell"/>
</dbReference>
<dbReference type="PANTHER" id="PTHR31313:SF4">
    <property type="entry name" value="CONIDIAL DEVELOPMENT PROTEIN FLUFFY"/>
    <property type="match status" value="1"/>
</dbReference>
<feature type="repeat" description="ANK" evidence="8">
    <location>
        <begin position="1779"/>
        <end position="1811"/>
    </location>
</feature>
<dbReference type="Pfam" id="PF04082">
    <property type="entry name" value="Fungal_trans"/>
    <property type="match status" value="1"/>
</dbReference>
<feature type="repeat" description="ANK" evidence="8">
    <location>
        <begin position="1744"/>
        <end position="1776"/>
    </location>
</feature>
<dbReference type="GO" id="GO:0003677">
    <property type="term" value="F:DNA binding"/>
    <property type="evidence" value="ECO:0007669"/>
    <property type="project" value="UniProtKB-KW"/>
</dbReference>
<comment type="caution">
    <text evidence="11">The sequence shown here is derived from an EMBL/GenBank/DDBJ whole genome shotgun (WGS) entry which is preliminary data.</text>
</comment>
<dbReference type="Pfam" id="PF00172">
    <property type="entry name" value="Zn_clus"/>
    <property type="match status" value="1"/>
</dbReference>
<name>A0A507B302_9PEZI</name>
<dbReference type="GO" id="GO:0006351">
    <property type="term" value="P:DNA-templated transcription"/>
    <property type="evidence" value="ECO:0007669"/>
    <property type="project" value="InterPro"/>
</dbReference>
<dbReference type="GeneID" id="41968553"/>
<evidence type="ECO:0000256" key="8">
    <source>
        <dbReference type="PROSITE-ProRule" id="PRU00023"/>
    </source>
</evidence>
<dbReference type="CDD" id="cd00067">
    <property type="entry name" value="GAL4"/>
    <property type="match status" value="1"/>
</dbReference>
<dbReference type="InterPro" id="IPR007219">
    <property type="entry name" value="XnlR_reg_dom"/>
</dbReference>
<dbReference type="Pfam" id="PF14420">
    <property type="entry name" value="Clr5"/>
    <property type="match status" value="1"/>
</dbReference>
<dbReference type="GO" id="GO:0008270">
    <property type="term" value="F:zinc ion binding"/>
    <property type="evidence" value="ECO:0007669"/>
    <property type="project" value="InterPro"/>
</dbReference>
<protein>
    <recommendedName>
        <fullName evidence="10">Zn(2)-C6 fungal-type domain-containing protein</fullName>
    </recommendedName>
</protein>
<keyword evidence="5" id="KW-0238">DNA-binding</keyword>
<dbReference type="SUPFAM" id="SSF48403">
    <property type="entry name" value="Ankyrin repeat"/>
    <property type="match status" value="2"/>
</dbReference>
<keyword evidence="3" id="KW-0862">Zinc</keyword>
<dbReference type="SUPFAM" id="SSF57701">
    <property type="entry name" value="Zn2/Cys6 DNA-binding domain"/>
    <property type="match status" value="1"/>
</dbReference>
<evidence type="ECO:0000259" key="10">
    <source>
        <dbReference type="PROSITE" id="PS50048"/>
    </source>
</evidence>
<dbReference type="SMART" id="SM00906">
    <property type="entry name" value="Fungal_trans"/>
    <property type="match status" value="1"/>
</dbReference>
<dbReference type="InterPro" id="IPR001138">
    <property type="entry name" value="Zn2Cys6_DnaBD"/>
</dbReference>
<dbReference type="PROSITE" id="PS50048">
    <property type="entry name" value="ZN2_CY6_FUNGAL_2"/>
    <property type="match status" value="1"/>
</dbReference>
<feature type="region of interest" description="Disordered" evidence="9">
    <location>
        <begin position="1850"/>
        <end position="1899"/>
    </location>
</feature>
<sequence>MEPMDEDTPSSGQQHSGSTSTPTTSKHPPPSPTPGATPNSSTQTASGQSQSAQLSKRRRGLGVVTPNACTECRKKRAKCDGNKPCGRCKAQKDVECVYEVPVRQSKENLRAEIDQLRRKQRSSESVLAALVRPDQWEEVLQRLRNGQSIEAISEWLGGTLPSGGGAMPNFPQRPAAVPNHLAPLTTYGPTTGAGYTTAAHRIATNSPLSAHPQGFRPENVEPNSPWSGHFSGHDPALSTRSNSHADGMSWTAENRGPPQSRVGSWVETIINPVIPEHKFRGMDQVLTPEVPEMKIPASTWTNITTDNDLVQHLLALYFCWEYPTFASLSKEHFLRDFTHGRQRYCSPILTNALLALGCRFSSHPDTRMNPEDPYTSGDHFFKESQRLFHLEDNHHNLTTIQALGIMSIREASCGRDSESWYYAGQSVRLAIEMGLHRISDEEGADEDHIAVQAATFWGAFALDHAWSLATGSLPQCSAFPHLPPKPAIIDDVEASLWIPYTDDGAPLQRACEQPSNVRSVYKCFCELSELVHQSLYILHSPGRPLTSRELLNIYTQYLNWYDKIPEVLRLGHNFTPAVLFAHMYYHFAILLLFRPLIKLRIVGSSILPKDVCAQAADAIQGLLRSYSQLYTLRRTPSFVPYFVLTSSIMHLAIAASFTEKGHAVTGGGGTPEGQHEKLRMEPRVAESIRRGIEDLTEMAPCHHFAEQALNILKYLARKWELDMELHQASPVAKEATSSLAATLASSTDPEAALRPLTDSLNFFAPNVLEGDYNCSWGRSASTAPTVFGGGGGSEAGMGGGGGGTGAGPGAGGGSEESWPPPPPPPPPGANENVNPSLASSLHITSMDLLYPPLPQSQQSSCSLMPGYAPPPRTNVPRAEGEKLNNYLSEIVDLYIVQNVSLDDLIKHINSKYKLKATSKPQYRRLLRKNGIRKHVLKSDILAFDDAGRAIHARRATNKESIIMYNGKDLSPNQVQRISRRVSTLDKIRLANSRPKDGERPTLKPFTVLVCTPPRQSLSPCPPTGPFQVMGLSSTLLKEYSKPWPKELIISLPAMETPQLLSQILTYYCRDCHRRYPNLAEELLLSMPHLAVEDHRTNRDALLGTRNNRETAVSLLTIMAFAIANNVDEGYPKRTVLCELFQQARLEKRWLEGLFCSSDPVAGAMCDALFSSAVNEGDVPMLEALLCAGADPNQPVRERVCLSVSSALVLSLEGKCLPMARLLLHHKAVWVPTWAHGQMREPLHHLLRSDSAPWIVGDEAWSFIINSYDNYLQDIQHVVFKWHMPDEYGLDVLRRVLPYMHEQFIPKYDQPFVYLAAFLIEDTILLDSLDPDVTIVSVEQTRRINPIAEAIEILDPEAAVRVVRRMLEMGADPNNTVHWKSPVEEAVRSGSLDLVNLLLDHNVPIDSALSCAIGQYNEEDEDQLVETLLHKGAKPKLDDLTVACHYPAILPQLLKCGVPYNSHPAHGTGLPTPLLESIRQSSRSSGSTRAPYHILQAYPTLYDCQALGVAIFYAVTDDPEEEGIDKAYYADLADKILERRQVSRYEAFGDPCVNEGTALVFAICAKSQKWVERLSSAGILLNSQLKTQELPEERFDPGKEATERTCLGRISTNPLEWAIRWGSIEAVDCMLQHGIKPNAACMLEAVQCGDVEMLDLLVAHGEDISDQYDSPLLQTASRHNNSGIVERLLDLGFSANDKVSAIADEYGYTFSRTALQAAVENGNVRVMEMLIERGADVNAPAGMGRGATALQLAAMKGYNAIARRLIELGADCNAPAPSWSGRTALEGAAQFGRLTMTQLLLQSGTSTEGPYRFQYIRAVRLAEICGYRSLEGLLRAHRPWVDEDHQLYQDMAESEAEEDSPNWSYETGQDSDVESDDDSEVESGGQSDVDSENDKSSERPAEQLHVFEIADQSTAILNHYDVYDNAHDPRIHMDLSLLNSPGLGDDMEWDMPPETSLFDGQGDLAEARPPLIVSSSLPDDRVQGLEYSWGAARETCISQIQSQDSFQVAGPMSVEGSPTCNYRQGRSRSPTPLSITAQSDLPDLSFMLCPGCGQTLEVCGCFPDFSNVQVSSSHPESLSLREEEDLSDLALLLCAECGRILNECDCFPSFL</sequence>
<feature type="region of interest" description="Disordered" evidence="9">
    <location>
        <begin position="1"/>
        <end position="67"/>
    </location>
</feature>
<dbReference type="Gene3D" id="1.25.40.20">
    <property type="entry name" value="Ankyrin repeat-containing domain"/>
    <property type="match status" value="2"/>
</dbReference>
<dbReference type="Pfam" id="PF12796">
    <property type="entry name" value="Ank_2"/>
    <property type="match status" value="2"/>
</dbReference>
<dbReference type="EMBL" id="SKBQ01000004">
    <property type="protein sequence ID" value="TPX11288.1"/>
    <property type="molecule type" value="Genomic_DNA"/>
</dbReference>
<dbReference type="InterPro" id="IPR025676">
    <property type="entry name" value="Clr5_dom"/>
</dbReference>
<dbReference type="InterPro" id="IPR036770">
    <property type="entry name" value="Ankyrin_rpt-contain_sf"/>
</dbReference>
<dbReference type="STRING" id="1093900.A0A507B302"/>
<keyword evidence="8" id="KW-0040">ANK repeat</keyword>
<evidence type="ECO:0000256" key="9">
    <source>
        <dbReference type="SAM" id="MobiDB-lite"/>
    </source>
</evidence>
<evidence type="ECO:0000256" key="6">
    <source>
        <dbReference type="ARBA" id="ARBA00023163"/>
    </source>
</evidence>
<evidence type="ECO:0000313" key="12">
    <source>
        <dbReference type="Proteomes" id="UP000319257"/>
    </source>
</evidence>
<feature type="repeat" description="ANK" evidence="8">
    <location>
        <begin position="1709"/>
        <end position="1741"/>
    </location>
</feature>
<dbReference type="PANTHER" id="PTHR31313">
    <property type="entry name" value="TY1 ENHANCER ACTIVATOR"/>
    <property type="match status" value="1"/>
</dbReference>
<dbReference type="SMART" id="SM00066">
    <property type="entry name" value="GAL4"/>
    <property type="match status" value="1"/>
</dbReference>
<evidence type="ECO:0000256" key="1">
    <source>
        <dbReference type="ARBA" id="ARBA00004123"/>
    </source>
</evidence>
<dbReference type="PROSITE" id="PS50297">
    <property type="entry name" value="ANK_REP_REGION"/>
    <property type="match status" value="2"/>
</dbReference>
<dbReference type="Proteomes" id="UP000319257">
    <property type="component" value="Unassembled WGS sequence"/>
</dbReference>
<dbReference type="OrthoDB" id="2123952at2759"/>
<feature type="region of interest" description="Disordered" evidence="9">
    <location>
        <begin position="787"/>
        <end position="836"/>
    </location>
</feature>
<accession>A0A507B302</accession>
<keyword evidence="6" id="KW-0804">Transcription</keyword>
<dbReference type="CDD" id="cd12148">
    <property type="entry name" value="fungal_TF_MHR"/>
    <property type="match status" value="1"/>
</dbReference>
<comment type="subcellular location">
    <subcellularLocation>
        <location evidence="1">Nucleus</location>
    </subcellularLocation>
</comment>
<feature type="compositionally biased region" description="Low complexity" evidence="9">
    <location>
        <begin position="36"/>
        <end position="54"/>
    </location>
</feature>
<keyword evidence="4" id="KW-0805">Transcription regulation</keyword>
<dbReference type="InterPro" id="IPR002110">
    <property type="entry name" value="Ankyrin_rpt"/>
</dbReference>
<evidence type="ECO:0000313" key="11">
    <source>
        <dbReference type="EMBL" id="TPX11288.1"/>
    </source>
</evidence>
<dbReference type="SMART" id="SM00248">
    <property type="entry name" value="ANK"/>
    <property type="match status" value="9"/>
</dbReference>
<dbReference type="PROSITE" id="PS00463">
    <property type="entry name" value="ZN2_CY6_FUNGAL_1"/>
    <property type="match status" value="1"/>
</dbReference>
<dbReference type="PROSITE" id="PS50088">
    <property type="entry name" value="ANK_REPEAT"/>
    <property type="match status" value="3"/>
</dbReference>
<feature type="compositionally biased region" description="Low complexity" evidence="9">
    <location>
        <begin position="9"/>
        <end position="26"/>
    </location>
</feature>
<evidence type="ECO:0000256" key="7">
    <source>
        <dbReference type="ARBA" id="ARBA00023242"/>
    </source>
</evidence>
<gene>
    <name evidence="11" type="ORF">E0L32_001106</name>
</gene>
<dbReference type="GO" id="GO:0000981">
    <property type="term" value="F:DNA-binding transcription factor activity, RNA polymerase II-specific"/>
    <property type="evidence" value="ECO:0007669"/>
    <property type="project" value="InterPro"/>
</dbReference>
<dbReference type="InterPro" id="IPR051615">
    <property type="entry name" value="Transcr_Regulatory_Elem"/>
</dbReference>
<dbReference type="Gene3D" id="4.10.240.10">
    <property type="entry name" value="Zn(2)-C6 fungal-type DNA-binding domain"/>
    <property type="match status" value="1"/>
</dbReference>
<feature type="compositionally biased region" description="Acidic residues" evidence="9">
    <location>
        <begin position="1868"/>
        <end position="1880"/>
    </location>
</feature>
<dbReference type="InParanoid" id="A0A507B302"/>